<organism evidence="4 5">
    <name type="scientific">Bordetella ansorpii</name>
    <dbReference type="NCBI Taxonomy" id="288768"/>
    <lineage>
        <taxon>Bacteria</taxon>
        <taxon>Pseudomonadati</taxon>
        <taxon>Pseudomonadota</taxon>
        <taxon>Betaproteobacteria</taxon>
        <taxon>Burkholderiales</taxon>
        <taxon>Alcaligenaceae</taxon>
        <taxon>Bordetella</taxon>
    </lineage>
</organism>
<keyword evidence="2" id="KW-1133">Transmembrane helix</keyword>
<reference evidence="4 5" key="1">
    <citation type="submission" date="2016-03" db="EMBL/GenBank/DDBJ databases">
        <authorList>
            <consortium name="Pathogen Informatics"/>
        </authorList>
    </citation>
    <scope>NUCLEOTIDE SEQUENCE [LARGE SCALE GENOMIC DNA]</scope>
    <source>
        <strain evidence="4 5">NCTC13364</strain>
    </source>
</reference>
<evidence type="ECO:0000256" key="1">
    <source>
        <dbReference type="SAM" id="MobiDB-lite"/>
    </source>
</evidence>
<feature type="region of interest" description="Disordered" evidence="1">
    <location>
        <begin position="18"/>
        <end position="95"/>
    </location>
</feature>
<name>A0A157R2W3_9BORD</name>
<sequence length="142" mass="15390">MKKNLVSSVLAAVIAVSSSVAVAQPEPGPGGPDGRHGAENKGAGPQGGRPDHGPGRDNGRGRDDRGRDQGREPQRRPDPAPERWSKGQRVPDPYRGHQYVIDDWHDHHLRQPPRGYHWIGVGADYFLVGVATGLVLESVFGR</sequence>
<accession>A0A157R2W3</accession>
<keyword evidence="3" id="KW-0732">Signal</keyword>
<proteinExistence type="predicted"/>
<gene>
    <name evidence="4" type="ORF">SAMEA1982600_04404</name>
</gene>
<protein>
    <submittedName>
        <fullName evidence="4">Predicted integral membrane protein</fullName>
    </submittedName>
</protein>
<feature type="signal peptide" evidence="3">
    <location>
        <begin position="1"/>
        <end position="23"/>
    </location>
</feature>
<dbReference type="EMBL" id="FKBS01000025">
    <property type="protein sequence ID" value="SAI52216.1"/>
    <property type="molecule type" value="Genomic_DNA"/>
</dbReference>
<evidence type="ECO:0000313" key="4">
    <source>
        <dbReference type="EMBL" id="SAI52216.1"/>
    </source>
</evidence>
<evidence type="ECO:0000313" key="5">
    <source>
        <dbReference type="Proteomes" id="UP000077037"/>
    </source>
</evidence>
<dbReference type="Proteomes" id="UP000077037">
    <property type="component" value="Unassembled WGS sequence"/>
</dbReference>
<dbReference type="Gene3D" id="3.10.450.160">
    <property type="entry name" value="inner membrane protein cigr"/>
    <property type="match status" value="1"/>
</dbReference>
<keyword evidence="2" id="KW-0472">Membrane</keyword>
<dbReference type="Pfam" id="PF11776">
    <property type="entry name" value="RcnB"/>
    <property type="match status" value="1"/>
</dbReference>
<dbReference type="AlphaFoldDB" id="A0A157R2W3"/>
<evidence type="ECO:0000256" key="2">
    <source>
        <dbReference type="SAM" id="Phobius"/>
    </source>
</evidence>
<feature type="transmembrane region" description="Helical" evidence="2">
    <location>
        <begin position="116"/>
        <end position="136"/>
    </location>
</feature>
<evidence type="ECO:0000256" key="3">
    <source>
        <dbReference type="SAM" id="SignalP"/>
    </source>
</evidence>
<keyword evidence="2" id="KW-0812">Transmembrane</keyword>
<dbReference type="InterPro" id="IPR024572">
    <property type="entry name" value="RcnB"/>
</dbReference>
<feature type="compositionally biased region" description="Basic and acidic residues" evidence="1">
    <location>
        <begin position="49"/>
        <end position="85"/>
    </location>
</feature>
<feature type="chain" id="PRO_5007615471" evidence="3">
    <location>
        <begin position="24"/>
        <end position="142"/>
    </location>
</feature>